<keyword evidence="1" id="KW-0472">Membrane</keyword>
<dbReference type="Proteomes" id="UP000189443">
    <property type="component" value="Chromosome"/>
</dbReference>
<keyword evidence="1" id="KW-0812">Transmembrane</keyword>
<feature type="transmembrane region" description="Helical" evidence="1">
    <location>
        <begin position="85"/>
        <end position="105"/>
    </location>
</feature>
<gene>
    <name evidence="2" type="ORF">B1H29_05340</name>
</gene>
<protein>
    <submittedName>
        <fullName evidence="2">Uncharacterized protein</fullName>
    </submittedName>
</protein>
<reference evidence="2 3" key="1">
    <citation type="submission" date="2017-02" db="EMBL/GenBank/DDBJ databases">
        <title>Streptomyces pactum ACT12 Genome sequencing and assembly.</title>
        <authorList>
            <person name="Xue Q."/>
            <person name="Yan X."/>
            <person name="Jia L."/>
            <person name="Yan H."/>
        </authorList>
    </citation>
    <scope>NUCLEOTIDE SEQUENCE [LARGE SCALE GENOMIC DNA]</scope>
    <source>
        <strain evidence="2 3">ACT12</strain>
    </source>
</reference>
<feature type="transmembrane region" description="Helical" evidence="1">
    <location>
        <begin position="117"/>
        <end position="136"/>
    </location>
</feature>
<evidence type="ECO:0000313" key="3">
    <source>
        <dbReference type="Proteomes" id="UP000189443"/>
    </source>
</evidence>
<dbReference type="AlphaFoldDB" id="A0A1S6J3W0"/>
<evidence type="ECO:0000256" key="1">
    <source>
        <dbReference type="SAM" id="Phobius"/>
    </source>
</evidence>
<dbReference type="EMBL" id="CP019724">
    <property type="protein sequence ID" value="AQS66427.1"/>
    <property type="molecule type" value="Genomic_DNA"/>
</dbReference>
<keyword evidence="1" id="KW-1133">Transmembrane helix</keyword>
<evidence type="ECO:0000313" key="2">
    <source>
        <dbReference type="EMBL" id="AQS66427.1"/>
    </source>
</evidence>
<keyword evidence="3" id="KW-1185">Reference proteome</keyword>
<dbReference type="KEGG" id="spac:B1H29_05340"/>
<organism evidence="2 3">
    <name type="scientific">Streptomyces pactum</name>
    <dbReference type="NCBI Taxonomy" id="68249"/>
    <lineage>
        <taxon>Bacteria</taxon>
        <taxon>Bacillati</taxon>
        <taxon>Actinomycetota</taxon>
        <taxon>Actinomycetes</taxon>
        <taxon>Kitasatosporales</taxon>
        <taxon>Streptomycetaceae</taxon>
        <taxon>Streptomyces</taxon>
    </lineage>
</organism>
<sequence length="222" mass="24042">MRLAYRCGVSGQLAGSPWVSVGRAAFNSLFVFFVGFLAASVDRNDRFVALLAIFIAAASALWEIIQEVARFTIYGRGRGFIHGFVLAAQLVSLMVLASSVVSIGLADSDRLLSYSSYTALAASAALSLLACAGLVLHHQGFWQGFQCDHLGCRTVFRIRRDRPECRYTGRVFCGRHASSVCGGCVHGPDLRSGMITTIDDYRTDRLRCRGWTPVPPGGTDGP</sequence>
<feature type="transmembrane region" description="Helical" evidence="1">
    <location>
        <begin position="47"/>
        <end position="65"/>
    </location>
</feature>
<name>A0A1S6J3W0_9ACTN</name>
<accession>A0A1S6J3W0</accession>
<proteinExistence type="predicted"/>
<feature type="transmembrane region" description="Helical" evidence="1">
    <location>
        <begin position="21"/>
        <end position="41"/>
    </location>
</feature>